<organism evidence="3 4">
    <name type="scientific">Antribacter soli</name>
    <dbReference type="NCBI Taxonomy" id="2910976"/>
    <lineage>
        <taxon>Bacteria</taxon>
        <taxon>Bacillati</taxon>
        <taxon>Actinomycetota</taxon>
        <taxon>Actinomycetes</taxon>
        <taxon>Micrococcales</taxon>
        <taxon>Promicromonosporaceae</taxon>
        <taxon>Antribacter</taxon>
    </lineage>
</organism>
<proteinExistence type="predicted"/>
<keyword evidence="1" id="KW-0472">Membrane</keyword>
<keyword evidence="4" id="KW-1185">Reference proteome</keyword>
<name>A0AA41QAK1_9MICO</name>
<feature type="transmembrane region" description="Helical" evidence="1">
    <location>
        <begin position="213"/>
        <end position="238"/>
    </location>
</feature>
<protein>
    <submittedName>
        <fullName evidence="3">Phosphatase PAP2 family protein</fullName>
    </submittedName>
</protein>
<dbReference type="EMBL" id="JAKGSG010000005">
    <property type="protein sequence ID" value="MCF4119561.1"/>
    <property type="molecule type" value="Genomic_DNA"/>
</dbReference>
<keyword evidence="1" id="KW-0812">Transmembrane</keyword>
<dbReference type="Pfam" id="PF01569">
    <property type="entry name" value="PAP2"/>
    <property type="match status" value="1"/>
</dbReference>
<evidence type="ECO:0000313" key="3">
    <source>
        <dbReference type="EMBL" id="MCF4119561.1"/>
    </source>
</evidence>
<keyword evidence="1" id="KW-1133">Transmembrane helix</keyword>
<comment type="caution">
    <text evidence="3">The sequence shown here is derived from an EMBL/GenBank/DDBJ whole genome shotgun (WGS) entry which is preliminary data.</text>
</comment>
<dbReference type="InterPro" id="IPR000326">
    <property type="entry name" value="PAP2/HPO"/>
</dbReference>
<feature type="transmembrane region" description="Helical" evidence="1">
    <location>
        <begin position="118"/>
        <end position="138"/>
    </location>
</feature>
<feature type="transmembrane region" description="Helical" evidence="1">
    <location>
        <begin position="52"/>
        <end position="73"/>
    </location>
</feature>
<accession>A0AA41QAK1</accession>
<feature type="transmembrane region" description="Helical" evidence="1">
    <location>
        <begin position="250"/>
        <end position="272"/>
    </location>
</feature>
<dbReference type="Gene3D" id="1.20.144.10">
    <property type="entry name" value="Phosphatidic acid phosphatase type 2/haloperoxidase"/>
    <property type="match status" value="1"/>
</dbReference>
<dbReference type="Proteomes" id="UP001165405">
    <property type="component" value="Unassembled WGS sequence"/>
</dbReference>
<dbReference type="SMART" id="SM00014">
    <property type="entry name" value="acidPPc"/>
    <property type="match status" value="1"/>
</dbReference>
<evidence type="ECO:0000259" key="2">
    <source>
        <dbReference type="SMART" id="SM00014"/>
    </source>
</evidence>
<feature type="transmembrane region" description="Helical" evidence="1">
    <location>
        <begin position="80"/>
        <end position="98"/>
    </location>
</feature>
<gene>
    <name evidence="3" type="ORF">L1785_01035</name>
</gene>
<feature type="transmembrane region" description="Helical" evidence="1">
    <location>
        <begin position="172"/>
        <end position="192"/>
    </location>
</feature>
<feature type="domain" description="Phosphatidic acid phosphatase type 2/haloperoxidase" evidence="2">
    <location>
        <begin position="80"/>
        <end position="187"/>
    </location>
</feature>
<dbReference type="InterPro" id="IPR036938">
    <property type="entry name" value="PAP2/HPO_sf"/>
</dbReference>
<dbReference type="SUPFAM" id="SSF48317">
    <property type="entry name" value="Acid phosphatase/Vanadium-dependent haloperoxidase"/>
    <property type="match status" value="1"/>
</dbReference>
<feature type="transmembrane region" description="Helical" evidence="1">
    <location>
        <begin position="145"/>
        <end position="166"/>
    </location>
</feature>
<sequence length="279" mass="28684">MTALAVAVASAWGVWALWRVFVATRRGQLAEDLAFEGARVAYRHLWVLAEPLLDVISTSFVAGGILAAVLVAVLRRRWALAIQVAVLVAGANVTTQVVKHQVLDRPAFLGGWHFADNTLPSGHTTAAASVVAALLLVVPRAWRPAVALGGAGYTAVIGVSTLVGRWHRPSDVVAGVLVVLAWGALVCAFTPMTGLDSPRRQGDRLATPGSTAVGVLLLLAAAGFGVITTLALGGLAGYSWGLPTGGDLTAYGGGVFAVLASSALGFGALLLIRQATSRP</sequence>
<reference evidence="3" key="1">
    <citation type="submission" date="2022-01" db="EMBL/GenBank/DDBJ databases">
        <title>Antribacter sp. nov., isolated from Guizhou of China.</title>
        <authorList>
            <person name="Chengliang C."/>
            <person name="Ya Z."/>
        </authorList>
    </citation>
    <scope>NUCLEOTIDE SEQUENCE</scope>
    <source>
        <strain evidence="3">KLBMP 9083</strain>
    </source>
</reference>
<evidence type="ECO:0000313" key="4">
    <source>
        <dbReference type="Proteomes" id="UP001165405"/>
    </source>
</evidence>
<evidence type="ECO:0000256" key="1">
    <source>
        <dbReference type="SAM" id="Phobius"/>
    </source>
</evidence>
<dbReference type="AlphaFoldDB" id="A0AA41QAK1"/>
<dbReference type="RefSeq" id="WP_236087253.1">
    <property type="nucleotide sequence ID" value="NZ_JAKGSG010000005.1"/>
</dbReference>